<gene>
    <name evidence="2" type="ORF">HNY73_014009</name>
</gene>
<evidence type="ECO:0000256" key="1">
    <source>
        <dbReference type="SAM" id="MobiDB-lite"/>
    </source>
</evidence>
<feature type="region of interest" description="Disordered" evidence="1">
    <location>
        <begin position="57"/>
        <end position="79"/>
    </location>
</feature>
<sequence>MDIVDPSKICDEFRSCKASISTVKKMITTIQTVMNELPNNLAMKELAALDQKFQQELDSLNKRKQPVGHQQKRKQMASP</sequence>
<comment type="caution">
    <text evidence="2">The sequence shown here is derived from an EMBL/GenBank/DDBJ whole genome shotgun (WGS) entry which is preliminary data.</text>
</comment>
<keyword evidence="3" id="KW-1185">Reference proteome</keyword>
<organism evidence="2 3">
    <name type="scientific">Argiope bruennichi</name>
    <name type="common">Wasp spider</name>
    <name type="synonym">Aranea bruennichi</name>
    <dbReference type="NCBI Taxonomy" id="94029"/>
    <lineage>
        <taxon>Eukaryota</taxon>
        <taxon>Metazoa</taxon>
        <taxon>Ecdysozoa</taxon>
        <taxon>Arthropoda</taxon>
        <taxon>Chelicerata</taxon>
        <taxon>Arachnida</taxon>
        <taxon>Araneae</taxon>
        <taxon>Araneomorphae</taxon>
        <taxon>Entelegynae</taxon>
        <taxon>Araneoidea</taxon>
        <taxon>Araneidae</taxon>
        <taxon>Argiope</taxon>
    </lineage>
</organism>
<dbReference type="AlphaFoldDB" id="A0A8T0ERL5"/>
<reference evidence="2" key="2">
    <citation type="submission" date="2020-06" db="EMBL/GenBank/DDBJ databases">
        <authorList>
            <person name="Sheffer M."/>
        </authorList>
    </citation>
    <scope>NUCLEOTIDE SEQUENCE</scope>
</reference>
<dbReference type="EMBL" id="JABXBU010002072">
    <property type="protein sequence ID" value="KAF8777086.1"/>
    <property type="molecule type" value="Genomic_DNA"/>
</dbReference>
<name>A0A8T0ERL5_ARGBR</name>
<reference evidence="2" key="1">
    <citation type="journal article" date="2020" name="bioRxiv">
        <title>Chromosome-level reference genome of the European wasp spider Argiope bruennichi: a resource for studies on range expansion and evolutionary adaptation.</title>
        <authorList>
            <person name="Sheffer M.M."/>
            <person name="Hoppe A."/>
            <person name="Krehenwinkel H."/>
            <person name="Uhl G."/>
            <person name="Kuss A.W."/>
            <person name="Jensen L."/>
            <person name="Jensen C."/>
            <person name="Gillespie R.G."/>
            <person name="Hoff K.J."/>
            <person name="Prost S."/>
        </authorList>
    </citation>
    <scope>NUCLEOTIDE SEQUENCE</scope>
</reference>
<evidence type="ECO:0000313" key="3">
    <source>
        <dbReference type="Proteomes" id="UP000807504"/>
    </source>
</evidence>
<dbReference type="Proteomes" id="UP000807504">
    <property type="component" value="Unassembled WGS sequence"/>
</dbReference>
<evidence type="ECO:0000313" key="2">
    <source>
        <dbReference type="EMBL" id="KAF8777086.1"/>
    </source>
</evidence>
<accession>A0A8T0ERL5</accession>
<proteinExistence type="predicted"/>
<feature type="compositionally biased region" description="Basic residues" evidence="1">
    <location>
        <begin position="62"/>
        <end position="79"/>
    </location>
</feature>
<protein>
    <submittedName>
        <fullName evidence="2">Uncharacterized protein</fullName>
    </submittedName>
</protein>